<dbReference type="Proteomes" id="UP000518288">
    <property type="component" value="Unassembled WGS sequence"/>
</dbReference>
<protein>
    <recommendedName>
        <fullName evidence="2">LysM domain-containing protein</fullName>
    </recommendedName>
</protein>
<evidence type="ECO:0000313" key="4">
    <source>
        <dbReference type="Proteomes" id="UP000518288"/>
    </source>
</evidence>
<feature type="signal peptide" evidence="1">
    <location>
        <begin position="1"/>
        <end position="36"/>
    </location>
</feature>
<dbReference type="AlphaFoldDB" id="A0A7Y9QZP6"/>
<dbReference type="RefSeq" id="WP_179633731.1">
    <property type="nucleotide sequence ID" value="NZ_CAXYYM010000053.1"/>
</dbReference>
<accession>A0A7Y9QZP6</accession>
<gene>
    <name evidence="3" type="ORF">BDD16_001890</name>
</gene>
<dbReference type="InterPro" id="IPR018392">
    <property type="entry name" value="LysM"/>
</dbReference>
<evidence type="ECO:0000256" key="1">
    <source>
        <dbReference type="SAM" id="SignalP"/>
    </source>
</evidence>
<dbReference type="EMBL" id="JACCFH010000001">
    <property type="protein sequence ID" value="NYG32904.1"/>
    <property type="molecule type" value="Genomic_DNA"/>
</dbReference>
<keyword evidence="1" id="KW-0732">Signal</keyword>
<feature type="domain" description="LysM" evidence="2">
    <location>
        <begin position="69"/>
        <end position="118"/>
    </location>
</feature>
<feature type="chain" id="PRO_5030750343" description="LysM domain-containing protein" evidence="1">
    <location>
        <begin position="37"/>
        <end position="392"/>
    </location>
</feature>
<dbReference type="PANTHER" id="PTHR34700">
    <property type="entry name" value="POTASSIUM BINDING PROTEIN KBP"/>
    <property type="match status" value="1"/>
</dbReference>
<dbReference type="CDD" id="cd00118">
    <property type="entry name" value="LysM"/>
    <property type="match status" value="1"/>
</dbReference>
<evidence type="ECO:0000313" key="3">
    <source>
        <dbReference type="EMBL" id="NYG32904.1"/>
    </source>
</evidence>
<sequence length="392" mass="42514">MILSHGQLAPIQRASARAASLLTLALLGLSIQAAHAFPDYPVTGAQRGTAQKVAEAGVPLSELAPNAPDSYTVKRGDTLWDISKLFLRSPWRWPELWGMNLQDIRNPHLIYPGQLLTLVKSGGRARLVFGGGSGGTVKLSPRVRAGDGDLGPIASIPLHLIEPFLNDAVVLDSDTLARAPRIVAGREGRVLLSRGDTAYVRGDLPATRDWRIFREARPLHDPSSGEILGYEAAFVGNAEYVRPGETRTDAKGATEIVPATFTLSSLRQEASIGDRIAQAPVRDYRNYVPRAPDKPIEGRIISIYGDGLSAGQNQIVALNRGVRDGVERGHVLSVLRAGERLQDRADPLKTTLQLPDEAHGQLFVFRVFDRVSYALILSAETAVRPGDRFTPP</sequence>
<evidence type="ECO:0000259" key="2">
    <source>
        <dbReference type="PROSITE" id="PS51782"/>
    </source>
</evidence>
<dbReference type="InterPro" id="IPR052196">
    <property type="entry name" value="Bact_Kbp"/>
</dbReference>
<proteinExistence type="predicted"/>
<name>A0A7Y9QZP6_9BURK</name>
<dbReference type="SUPFAM" id="SSF54106">
    <property type="entry name" value="LysM domain"/>
    <property type="match status" value="1"/>
</dbReference>
<dbReference type="Pfam" id="PF01476">
    <property type="entry name" value="LysM"/>
    <property type="match status" value="1"/>
</dbReference>
<keyword evidence="4" id="KW-1185">Reference proteome</keyword>
<dbReference type="PROSITE" id="PS51782">
    <property type="entry name" value="LYSM"/>
    <property type="match status" value="1"/>
</dbReference>
<dbReference type="InterPro" id="IPR036779">
    <property type="entry name" value="LysM_dom_sf"/>
</dbReference>
<dbReference type="Gene3D" id="3.10.350.10">
    <property type="entry name" value="LysM domain"/>
    <property type="match status" value="1"/>
</dbReference>
<dbReference type="SMART" id="SM00257">
    <property type="entry name" value="LysM"/>
    <property type="match status" value="1"/>
</dbReference>
<organism evidence="3 4">
    <name type="scientific">Sphaerotilus montanus</name>
    <dbReference type="NCBI Taxonomy" id="522889"/>
    <lineage>
        <taxon>Bacteria</taxon>
        <taxon>Pseudomonadati</taxon>
        <taxon>Pseudomonadota</taxon>
        <taxon>Betaproteobacteria</taxon>
        <taxon>Burkholderiales</taxon>
        <taxon>Sphaerotilaceae</taxon>
        <taxon>Sphaerotilus</taxon>
    </lineage>
</organism>
<reference evidence="3 4" key="1">
    <citation type="submission" date="2020-07" db="EMBL/GenBank/DDBJ databases">
        <title>Genomic Encyclopedia of Archaeal and Bacterial Type Strains, Phase II (KMG-II): from individual species to whole genera.</title>
        <authorList>
            <person name="Goeker M."/>
        </authorList>
    </citation>
    <scope>NUCLEOTIDE SEQUENCE [LARGE SCALE GENOMIC DNA]</scope>
    <source>
        <strain evidence="3 4">DSM 21226</strain>
    </source>
</reference>
<dbReference type="PANTHER" id="PTHR34700:SF4">
    <property type="entry name" value="PHAGE-LIKE ELEMENT PBSX PROTEIN XKDP"/>
    <property type="match status" value="1"/>
</dbReference>
<comment type="caution">
    <text evidence="3">The sequence shown here is derived from an EMBL/GenBank/DDBJ whole genome shotgun (WGS) entry which is preliminary data.</text>
</comment>